<gene>
    <name evidence="7" type="ORF">OFUS_LOCUS6847</name>
</gene>
<dbReference type="SUPFAM" id="SSF54637">
    <property type="entry name" value="Thioesterase/thiol ester dehydrase-isomerase"/>
    <property type="match status" value="2"/>
</dbReference>
<comment type="subunit">
    <text evidence="2">Homotetramer.</text>
</comment>
<comment type="caution">
    <text evidence="7">The sequence shown here is derived from an EMBL/GenBank/DDBJ whole genome shotgun (WGS) entry which is preliminary data.</text>
</comment>
<dbReference type="AlphaFoldDB" id="A0A8J1Y9G7"/>
<dbReference type="Gene3D" id="2.40.160.210">
    <property type="entry name" value="Acyl-CoA thioesterase, double hotdog domain"/>
    <property type="match status" value="1"/>
</dbReference>
<name>A0A8J1Y9G7_OWEFU</name>
<dbReference type="CDD" id="cd03445">
    <property type="entry name" value="Thioesterase_II_repeat2"/>
    <property type="match status" value="1"/>
</dbReference>
<dbReference type="Pfam" id="PF02551">
    <property type="entry name" value="Acyl_CoA_thio"/>
    <property type="match status" value="1"/>
</dbReference>
<dbReference type="InterPro" id="IPR003703">
    <property type="entry name" value="Acyl_CoA_thio"/>
</dbReference>
<feature type="domain" description="Acyl-CoA thioesterase-like N-terminal HotDog" evidence="6">
    <location>
        <begin position="45"/>
        <end position="124"/>
    </location>
</feature>
<dbReference type="PANTHER" id="PTHR11066:SF34">
    <property type="entry name" value="ACYL-COENZYME A THIOESTERASE 8"/>
    <property type="match status" value="1"/>
</dbReference>
<dbReference type="OrthoDB" id="68328at2759"/>
<keyword evidence="8" id="KW-1185">Reference proteome</keyword>
<dbReference type="InterPro" id="IPR029069">
    <property type="entry name" value="HotDog_dom_sf"/>
</dbReference>
<dbReference type="Pfam" id="PF13622">
    <property type="entry name" value="4HBT_3"/>
    <property type="match status" value="1"/>
</dbReference>
<dbReference type="CDD" id="cd03444">
    <property type="entry name" value="Thioesterase_II_repeat1"/>
    <property type="match status" value="1"/>
</dbReference>
<dbReference type="EMBL" id="CAIIXF020000003">
    <property type="protein sequence ID" value="CAH1780113.1"/>
    <property type="molecule type" value="Genomic_DNA"/>
</dbReference>
<dbReference type="Proteomes" id="UP000749559">
    <property type="component" value="Unassembled WGS sequence"/>
</dbReference>
<dbReference type="PANTHER" id="PTHR11066">
    <property type="entry name" value="ACYL-COA THIOESTERASE"/>
    <property type="match status" value="1"/>
</dbReference>
<reference evidence="7" key="1">
    <citation type="submission" date="2022-03" db="EMBL/GenBank/DDBJ databases">
        <authorList>
            <person name="Martin C."/>
        </authorList>
    </citation>
    <scope>NUCLEOTIDE SEQUENCE</scope>
</reference>
<dbReference type="InterPro" id="IPR049449">
    <property type="entry name" value="TesB_ACOT8-like_N"/>
</dbReference>
<evidence type="ECO:0000259" key="6">
    <source>
        <dbReference type="Pfam" id="PF13622"/>
    </source>
</evidence>
<dbReference type="FunFam" id="2.40.160.210:FF:000001">
    <property type="entry name" value="Acyl-CoA thioesterase II"/>
    <property type="match status" value="1"/>
</dbReference>
<dbReference type="NCBIfam" id="TIGR00189">
    <property type="entry name" value="tesB"/>
    <property type="match status" value="1"/>
</dbReference>
<evidence type="ECO:0000256" key="4">
    <source>
        <dbReference type="ARBA" id="ARBA00023098"/>
    </source>
</evidence>
<dbReference type="InterPro" id="IPR025652">
    <property type="entry name" value="TesB_C"/>
</dbReference>
<organism evidence="7 8">
    <name type="scientific">Owenia fusiformis</name>
    <name type="common">Polychaete worm</name>
    <dbReference type="NCBI Taxonomy" id="6347"/>
    <lineage>
        <taxon>Eukaryota</taxon>
        <taxon>Metazoa</taxon>
        <taxon>Spiralia</taxon>
        <taxon>Lophotrochozoa</taxon>
        <taxon>Annelida</taxon>
        <taxon>Polychaeta</taxon>
        <taxon>Sedentaria</taxon>
        <taxon>Canalipalpata</taxon>
        <taxon>Sabellida</taxon>
        <taxon>Oweniida</taxon>
        <taxon>Oweniidae</taxon>
        <taxon>Owenia</taxon>
    </lineage>
</organism>
<accession>A0A8J1Y9G7</accession>
<dbReference type="GO" id="GO:0005782">
    <property type="term" value="C:peroxisomal matrix"/>
    <property type="evidence" value="ECO:0007669"/>
    <property type="project" value="TreeGrafter"/>
</dbReference>
<keyword evidence="3" id="KW-0378">Hydrolase</keyword>
<keyword evidence="4" id="KW-0443">Lipid metabolism</keyword>
<evidence type="ECO:0000259" key="5">
    <source>
        <dbReference type="Pfam" id="PF02551"/>
    </source>
</evidence>
<evidence type="ECO:0000256" key="1">
    <source>
        <dbReference type="ARBA" id="ARBA00006538"/>
    </source>
</evidence>
<feature type="non-terminal residue" evidence="7">
    <location>
        <position position="1"/>
    </location>
</feature>
<evidence type="ECO:0008006" key="9">
    <source>
        <dbReference type="Google" id="ProtNLM"/>
    </source>
</evidence>
<feature type="domain" description="Acyl-CoA thioesterase 2 C-terminal" evidence="5">
    <location>
        <begin position="200"/>
        <end position="310"/>
    </location>
</feature>
<proteinExistence type="inferred from homology"/>
<sequence length="322" mass="36296">SLKSKMTARSLQAVDLEKSLTNTVLNLDKIDLNLYRGTNLWKPLHSRAVFGGQVVGQALVAATKTVADNMHVHSLHCYFVNAGDNRVPIIHHVDRVRDGKSFCTRSVKANQQGTPILTMQVSFHINENGGFSHQYTMPDVPKPDDLLSSEELTRKYLETEELSAKHRAYLESSLAVEVPMEMRPVNPFTFYARRIGTTVAHEPKQMIWIRASGHLDDDPAEMHMNLHRCLAAYISDFSLLGTATLPHPDFRWGMGASLDHSMWFHTPFRADEWMLYECESPQAGGNRALVCGRLWKQDGTLAVTVTQEGLLRPYVPQDKSKL</sequence>
<comment type="similarity">
    <text evidence="1">Belongs to the C/M/P thioester hydrolase family.</text>
</comment>
<dbReference type="GO" id="GO:0006637">
    <property type="term" value="P:acyl-CoA metabolic process"/>
    <property type="evidence" value="ECO:0007669"/>
    <property type="project" value="InterPro"/>
</dbReference>
<protein>
    <recommendedName>
        <fullName evidence="9">Acyl-CoA thioesterase II</fullName>
    </recommendedName>
</protein>
<dbReference type="GO" id="GO:0047617">
    <property type="term" value="F:fatty acyl-CoA hydrolase activity"/>
    <property type="evidence" value="ECO:0007669"/>
    <property type="project" value="InterPro"/>
</dbReference>
<evidence type="ECO:0000313" key="7">
    <source>
        <dbReference type="EMBL" id="CAH1780113.1"/>
    </source>
</evidence>
<evidence type="ECO:0000256" key="3">
    <source>
        <dbReference type="ARBA" id="ARBA00022801"/>
    </source>
</evidence>
<dbReference type="GO" id="GO:0009062">
    <property type="term" value="P:fatty acid catabolic process"/>
    <property type="evidence" value="ECO:0007669"/>
    <property type="project" value="TreeGrafter"/>
</dbReference>
<dbReference type="InterPro" id="IPR042171">
    <property type="entry name" value="Acyl-CoA_hotdog"/>
</dbReference>
<evidence type="ECO:0000256" key="2">
    <source>
        <dbReference type="ARBA" id="ARBA00011881"/>
    </source>
</evidence>
<evidence type="ECO:0000313" key="8">
    <source>
        <dbReference type="Proteomes" id="UP000749559"/>
    </source>
</evidence>